<evidence type="ECO:0000256" key="2">
    <source>
        <dbReference type="ARBA" id="ARBA00023444"/>
    </source>
</evidence>
<evidence type="ECO:0000256" key="3">
    <source>
        <dbReference type="ARBA" id="ARBA00023457"/>
    </source>
</evidence>
<dbReference type="EC" id="4.1.1.111" evidence="4"/>
<dbReference type="Pfam" id="PF22451">
    <property type="entry name" value="NirdL-like_HTH"/>
    <property type="match status" value="1"/>
</dbReference>
<keyword evidence="9" id="KW-1185">Reference proteome</keyword>
<evidence type="ECO:0000259" key="7">
    <source>
        <dbReference type="Pfam" id="PF22451"/>
    </source>
</evidence>
<dbReference type="Pfam" id="PF17805">
    <property type="entry name" value="AsnC_trans_reg2"/>
    <property type="match status" value="1"/>
</dbReference>
<evidence type="ECO:0000313" key="8">
    <source>
        <dbReference type="EMBL" id="OFV67503.1"/>
    </source>
</evidence>
<comment type="similarity">
    <text evidence="3">Belongs to the Ahb/Nir family.</text>
</comment>
<dbReference type="SUPFAM" id="SSF46785">
    <property type="entry name" value="Winged helix' DNA-binding domain"/>
    <property type="match status" value="1"/>
</dbReference>
<dbReference type="Gene3D" id="3.30.70.3460">
    <property type="match status" value="1"/>
</dbReference>
<comment type="catalytic activity">
    <reaction evidence="5">
        <text>siroheme + 2 H(+) = 12,18-didecarboxysiroheme + 2 CO2</text>
        <dbReference type="Rhea" id="RHEA:19093"/>
        <dbReference type="ChEBI" id="CHEBI:15378"/>
        <dbReference type="ChEBI" id="CHEBI:16526"/>
        <dbReference type="ChEBI" id="CHEBI:60052"/>
        <dbReference type="ChEBI" id="CHEBI:140497"/>
        <dbReference type="EC" id="4.1.1.111"/>
    </reaction>
</comment>
<dbReference type="STRING" id="1838285.SCAL_001421"/>
<organism evidence="8 9">
    <name type="scientific">Candidatus Syntropharchaeum caldarium</name>
    <dbReference type="NCBI Taxonomy" id="1838285"/>
    <lineage>
        <taxon>Archaea</taxon>
        <taxon>Methanobacteriati</taxon>
        <taxon>Methanobacteriota</taxon>
        <taxon>Stenosarchaea group</taxon>
        <taxon>Methanomicrobia</taxon>
        <taxon>Methanosarcinales</taxon>
        <taxon>ANME-2 cluster</taxon>
        <taxon>Candidatus Syntropharchaeum</taxon>
    </lineage>
</organism>
<dbReference type="InterPro" id="IPR019888">
    <property type="entry name" value="Tscrpt_reg_AsnC-like"/>
</dbReference>
<dbReference type="PANTHER" id="PTHR43413:SF1">
    <property type="entry name" value="SIROHEME DECARBOXYLASE NIRL SUBUNIT"/>
    <property type="match status" value="1"/>
</dbReference>
<dbReference type="InterPro" id="IPR036390">
    <property type="entry name" value="WH_DNA-bd_sf"/>
</dbReference>
<keyword evidence="1" id="KW-0456">Lyase</keyword>
<dbReference type="EMBL" id="LYOS01000004">
    <property type="protein sequence ID" value="OFV67503.1"/>
    <property type="molecule type" value="Genomic_DNA"/>
</dbReference>
<dbReference type="Gene3D" id="1.10.10.10">
    <property type="entry name" value="Winged helix-like DNA-binding domain superfamily/Winged helix DNA-binding domain"/>
    <property type="match status" value="1"/>
</dbReference>
<name>A0A1F2P8K8_9EURY</name>
<evidence type="ECO:0000256" key="1">
    <source>
        <dbReference type="ARBA" id="ARBA00023239"/>
    </source>
</evidence>
<dbReference type="InterPro" id="IPR040523">
    <property type="entry name" value="AsnC_trans_reg2"/>
</dbReference>
<evidence type="ECO:0000256" key="4">
    <source>
        <dbReference type="ARBA" id="ARBA00023471"/>
    </source>
</evidence>
<dbReference type="Proteomes" id="UP000186940">
    <property type="component" value="Unassembled WGS sequence"/>
</dbReference>
<evidence type="ECO:0000259" key="6">
    <source>
        <dbReference type="Pfam" id="PF17805"/>
    </source>
</evidence>
<evidence type="ECO:0000313" key="9">
    <source>
        <dbReference type="Proteomes" id="UP000186940"/>
    </source>
</evidence>
<gene>
    <name evidence="8" type="ORF">SCAL_001421</name>
</gene>
<dbReference type="InterPro" id="IPR053953">
    <property type="entry name" value="NirdL-like_HTH"/>
</dbReference>
<feature type="domain" description="Siroheme decarboxylase AsnC-like ligand binding" evidence="6">
    <location>
        <begin position="62"/>
        <end position="143"/>
    </location>
</feature>
<comment type="pathway">
    <text evidence="2">Porphyrin-containing compound metabolism.</text>
</comment>
<dbReference type="AlphaFoldDB" id="A0A1F2P8K8"/>
<dbReference type="InterPro" id="IPR036388">
    <property type="entry name" value="WH-like_DNA-bd_sf"/>
</dbReference>
<evidence type="ECO:0000256" key="5">
    <source>
        <dbReference type="ARBA" id="ARBA00048470"/>
    </source>
</evidence>
<dbReference type="SMART" id="SM00344">
    <property type="entry name" value="HTH_ASNC"/>
    <property type="match status" value="1"/>
</dbReference>
<sequence length="150" mass="17284">MNELQKNLLNELQTGIPVVERPFLELSKRLGLEESTLIEEIRSLLEKGYIRRIGPIFDASALGMVGTLAAIAVPEEELDRVANFINRFEEVSHNYLRVAEGVPYNLWFTVSAKDNDELDRIISRIREEIEYPLIVLPTKRLFKIGVEFRL</sequence>
<accession>A0A1F2P8K8</accession>
<protein>
    <recommendedName>
        <fullName evidence="4">siroheme decarboxylase</fullName>
        <ecNumber evidence="4">4.1.1.111</ecNumber>
    </recommendedName>
</protein>
<reference evidence="8" key="1">
    <citation type="submission" date="2016-05" db="EMBL/GenBank/DDBJ databases">
        <title>Microbial consortia oxidize butane by reversing methanogenesis.</title>
        <authorList>
            <person name="Laso-Perez R."/>
            <person name="Richter M."/>
            <person name="Wegener G."/>
            <person name="Musat F."/>
        </authorList>
    </citation>
    <scope>NUCLEOTIDE SEQUENCE [LARGE SCALE GENOMIC DNA]</scope>
    <source>
        <strain evidence="8">BOX2</strain>
    </source>
</reference>
<dbReference type="InterPro" id="IPR050684">
    <property type="entry name" value="HTH-Siroheme_Decarb"/>
</dbReference>
<comment type="caution">
    <text evidence="8">The sequence shown here is derived from an EMBL/GenBank/DDBJ whole genome shotgun (WGS) entry which is preliminary data.</text>
</comment>
<dbReference type="GO" id="GO:0016829">
    <property type="term" value="F:lyase activity"/>
    <property type="evidence" value="ECO:0007669"/>
    <property type="project" value="UniProtKB-KW"/>
</dbReference>
<proteinExistence type="inferred from homology"/>
<dbReference type="PANTHER" id="PTHR43413">
    <property type="entry name" value="TRANSCRIPTIONAL REGULATOR, ASNC FAMILY"/>
    <property type="match status" value="1"/>
</dbReference>
<feature type="domain" description="Siroheme decarboxylase NirL-like HTH" evidence="7">
    <location>
        <begin position="6"/>
        <end position="51"/>
    </location>
</feature>